<evidence type="ECO:0000313" key="2">
    <source>
        <dbReference type="Proteomes" id="UP001630127"/>
    </source>
</evidence>
<protein>
    <submittedName>
        <fullName evidence="1">Uncharacterized protein</fullName>
    </submittedName>
</protein>
<gene>
    <name evidence="1" type="ORF">ACH5RR_014595</name>
</gene>
<keyword evidence="2" id="KW-1185">Reference proteome</keyword>
<proteinExistence type="predicted"/>
<accession>A0ABD3A4T3</accession>
<dbReference type="AlphaFoldDB" id="A0ABD3A4T3"/>
<organism evidence="1 2">
    <name type="scientific">Cinchona calisaya</name>
    <dbReference type="NCBI Taxonomy" id="153742"/>
    <lineage>
        <taxon>Eukaryota</taxon>
        <taxon>Viridiplantae</taxon>
        <taxon>Streptophyta</taxon>
        <taxon>Embryophyta</taxon>
        <taxon>Tracheophyta</taxon>
        <taxon>Spermatophyta</taxon>
        <taxon>Magnoliopsida</taxon>
        <taxon>eudicotyledons</taxon>
        <taxon>Gunneridae</taxon>
        <taxon>Pentapetalae</taxon>
        <taxon>asterids</taxon>
        <taxon>lamiids</taxon>
        <taxon>Gentianales</taxon>
        <taxon>Rubiaceae</taxon>
        <taxon>Cinchonoideae</taxon>
        <taxon>Cinchoneae</taxon>
        <taxon>Cinchona</taxon>
    </lineage>
</organism>
<comment type="caution">
    <text evidence="1">The sequence shown here is derived from an EMBL/GenBank/DDBJ whole genome shotgun (WGS) entry which is preliminary data.</text>
</comment>
<dbReference type="EMBL" id="JBJUIK010000006">
    <property type="protein sequence ID" value="KAL3526223.1"/>
    <property type="molecule type" value="Genomic_DNA"/>
</dbReference>
<evidence type="ECO:0000313" key="1">
    <source>
        <dbReference type="EMBL" id="KAL3526223.1"/>
    </source>
</evidence>
<name>A0ABD3A4T3_9GENT</name>
<dbReference type="Proteomes" id="UP001630127">
    <property type="component" value="Unassembled WGS sequence"/>
</dbReference>
<reference evidence="1 2" key="1">
    <citation type="submission" date="2024-11" db="EMBL/GenBank/DDBJ databases">
        <title>A near-complete genome assembly of Cinchona calisaya.</title>
        <authorList>
            <person name="Lian D.C."/>
            <person name="Zhao X.W."/>
            <person name="Wei L."/>
        </authorList>
    </citation>
    <scope>NUCLEOTIDE SEQUENCE [LARGE SCALE GENOMIC DNA]</scope>
    <source>
        <tissue evidence="1">Nenye</tissue>
    </source>
</reference>
<sequence length="122" mass="13806">MVATRFGWRSEEMMKIDGHSKPRDAGHGIYFCSKYLSKIFFRGGEGKKDFGFPLSSLLSPLSSLLFPLSLGLYSSSTMANKRWHLYIRVEKSECSVYDLDVGDGFGGERRISYLIGAPIKFY</sequence>